<gene>
    <name evidence="3" type="ORF">A3Q56_05377</name>
</gene>
<organism evidence="3 4">
    <name type="scientific">Intoshia linei</name>
    <dbReference type="NCBI Taxonomy" id="1819745"/>
    <lineage>
        <taxon>Eukaryota</taxon>
        <taxon>Metazoa</taxon>
        <taxon>Spiralia</taxon>
        <taxon>Lophotrochozoa</taxon>
        <taxon>Mesozoa</taxon>
        <taxon>Orthonectida</taxon>
        <taxon>Rhopaluridae</taxon>
        <taxon>Intoshia</taxon>
    </lineage>
</organism>
<keyword evidence="4" id="KW-1185">Reference proteome</keyword>
<dbReference type="AlphaFoldDB" id="A0A177B0D7"/>
<dbReference type="InterPro" id="IPR006600">
    <property type="entry name" value="HTH_CenpB_DNA-bd_dom"/>
</dbReference>
<dbReference type="EMBL" id="LWCA01000799">
    <property type="protein sequence ID" value="OAF66894.1"/>
    <property type="molecule type" value="Genomic_DNA"/>
</dbReference>
<dbReference type="Gene3D" id="1.10.10.60">
    <property type="entry name" value="Homeodomain-like"/>
    <property type="match status" value="1"/>
</dbReference>
<protein>
    <recommendedName>
        <fullName evidence="2">HTH CENPB-type domain-containing protein</fullName>
    </recommendedName>
</protein>
<accession>A0A177B0D7</accession>
<dbReference type="PROSITE" id="PS51253">
    <property type="entry name" value="HTH_CENPB"/>
    <property type="match status" value="1"/>
</dbReference>
<keyword evidence="1" id="KW-0238">DNA-binding</keyword>
<sequence length="118" mass="13702">MIQTLNIGKRLKKPNFGASNGWFSCFQKRHNIRYHVISGEAGLVNTSEFEVFSEVKRNIVLWTFIIAIREACFSKILILEHTFYQIVINLDEKIMEKSQMNSLRMMKTIIGTMNSSIL</sequence>
<proteinExistence type="predicted"/>
<evidence type="ECO:0000313" key="3">
    <source>
        <dbReference type="EMBL" id="OAF66894.1"/>
    </source>
</evidence>
<comment type="caution">
    <text evidence="3">The sequence shown here is derived from an EMBL/GenBank/DDBJ whole genome shotgun (WGS) entry which is preliminary data.</text>
</comment>
<dbReference type="GO" id="GO:0003677">
    <property type="term" value="F:DNA binding"/>
    <property type="evidence" value="ECO:0007669"/>
    <property type="project" value="UniProtKB-KW"/>
</dbReference>
<evidence type="ECO:0000259" key="2">
    <source>
        <dbReference type="PROSITE" id="PS51253"/>
    </source>
</evidence>
<evidence type="ECO:0000313" key="4">
    <source>
        <dbReference type="Proteomes" id="UP000078046"/>
    </source>
</evidence>
<dbReference type="Pfam" id="PF03221">
    <property type="entry name" value="HTH_Tnp_Tc5"/>
    <property type="match status" value="1"/>
</dbReference>
<name>A0A177B0D7_9BILA</name>
<feature type="domain" description="HTH CENPB-type" evidence="2">
    <location>
        <begin position="1"/>
        <end position="36"/>
    </location>
</feature>
<reference evidence="3 4" key="1">
    <citation type="submission" date="2016-04" db="EMBL/GenBank/DDBJ databases">
        <title>The genome of Intoshia linei affirms orthonectids as highly simplified spiralians.</title>
        <authorList>
            <person name="Mikhailov K.V."/>
            <person name="Slusarev G.S."/>
            <person name="Nikitin M.A."/>
            <person name="Logacheva M.D."/>
            <person name="Penin A."/>
            <person name="Aleoshin V."/>
            <person name="Panchin Y.V."/>
        </authorList>
    </citation>
    <scope>NUCLEOTIDE SEQUENCE [LARGE SCALE GENOMIC DNA]</scope>
    <source>
        <strain evidence="3">Intl2013</strain>
        <tissue evidence="3">Whole animal</tissue>
    </source>
</reference>
<dbReference type="Proteomes" id="UP000078046">
    <property type="component" value="Unassembled WGS sequence"/>
</dbReference>
<evidence type="ECO:0000256" key="1">
    <source>
        <dbReference type="ARBA" id="ARBA00023125"/>
    </source>
</evidence>